<sequence length="346" mass="37537">MLHRRLVLGGAFGLAACSSQQPAVSQSQAAPVAAVVPAAAPETLAPPPVSFDRFLAGVRADAQRGGISPAILQRALANIRPNDRVIALDRKQPEGALSWVEYRDRIMLSPTRIANGQKQFAENRRLLASIESRFRVAPAVIVAIWGVETNFGGNTGGFNAVEALATLAWEGRRASYFRKELMAALGILNEGNIPPERMTSSWAGALGQPQFMPTNFDRLAVDFDGDGRRDIWNSRADALASIAHYFQKNGWREGEPWGREVLPPAGVDPTGVDTDSKRPLADFARLGFRNADGSPLPRASIESQLVLPNRGSGQLYIGHHNLRVIRRYNPPVNYGLAVGLLSDNFG</sequence>
<dbReference type="GO" id="GO:0008933">
    <property type="term" value="F:peptidoglycan lytic transglycosylase activity"/>
    <property type="evidence" value="ECO:0007669"/>
    <property type="project" value="TreeGrafter"/>
</dbReference>
<dbReference type="GO" id="GO:0009253">
    <property type="term" value="P:peptidoglycan catabolic process"/>
    <property type="evidence" value="ECO:0007669"/>
    <property type="project" value="TreeGrafter"/>
</dbReference>
<dbReference type="Gene3D" id="1.10.8.350">
    <property type="entry name" value="Bacterial muramidase"/>
    <property type="match status" value="1"/>
</dbReference>
<proteinExistence type="predicted"/>
<dbReference type="InterPro" id="IPR043426">
    <property type="entry name" value="MltB-like"/>
</dbReference>
<dbReference type="InterPro" id="IPR031304">
    <property type="entry name" value="SLT_2"/>
</dbReference>
<dbReference type="CDD" id="cd13399">
    <property type="entry name" value="Slt35-like"/>
    <property type="match status" value="1"/>
</dbReference>
<feature type="domain" description="Transglycosylase SLT" evidence="1">
    <location>
        <begin position="50"/>
        <end position="343"/>
    </location>
</feature>
<dbReference type="PANTHER" id="PTHR30163">
    <property type="entry name" value="MEMBRANE-BOUND LYTIC MUREIN TRANSGLYCOSYLASE B"/>
    <property type="match status" value="1"/>
</dbReference>
<accession>A0A4R4DUK5</accession>
<dbReference type="InterPro" id="IPR011970">
    <property type="entry name" value="MltB_2"/>
</dbReference>
<dbReference type="PANTHER" id="PTHR30163:SF8">
    <property type="entry name" value="LYTIC MUREIN TRANSGLYCOSYLASE"/>
    <property type="match status" value="1"/>
</dbReference>
<dbReference type="SUPFAM" id="SSF53955">
    <property type="entry name" value="Lysozyme-like"/>
    <property type="match status" value="1"/>
</dbReference>
<reference evidence="2 3" key="1">
    <citation type="submission" date="2019-03" db="EMBL/GenBank/DDBJ databases">
        <title>Paracraurococcus aquatilis NE82 genome sequence.</title>
        <authorList>
            <person name="Zhao Y."/>
            <person name="Du Z."/>
        </authorList>
    </citation>
    <scope>NUCLEOTIDE SEQUENCE [LARGE SCALE GENOMIC DNA]</scope>
    <source>
        <strain evidence="2 3">NE82</strain>
    </source>
</reference>
<dbReference type="NCBIfam" id="TIGR02283">
    <property type="entry name" value="MltB_2"/>
    <property type="match status" value="1"/>
</dbReference>
<protein>
    <submittedName>
        <fullName evidence="2">Lytic murein transglycosylase</fullName>
    </submittedName>
</protein>
<evidence type="ECO:0000313" key="3">
    <source>
        <dbReference type="Proteomes" id="UP000295023"/>
    </source>
</evidence>
<dbReference type="PROSITE" id="PS51257">
    <property type="entry name" value="PROKAR_LIPOPROTEIN"/>
    <property type="match status" value="1"/>
</dbReference>
<dbReference type="OrthoDB" id="9808544at2"/>
<evidence type="ECO:0000313" key="2">
    <source>
        <dbReference type="EMBL" id="TCZ66792.1"/>
    </source>
</evidence>
<keyword evidence="3" id="KW-1185">Reference proteome</keyword>
<dbReference type="Proteomes" id="UP000295023">
    <property type="component" value="Unassembled WGS sequence"/>
</dbReference>
<dbReference type="RefSeq" id="WP_132283763.1">
    <property type="nucleotide sequence ID" value="NZ_SKBM01000001.1"/>
</dbReference>
<organism evidence="2 3">
    <name type="scientific">Roseicella aquatilis</name>
    <dbReference type="NCBI Taxonomy" id="2527868"/>
    <lineage>
        <taxon>Bacteria</taxon>
        <taxon>Pseudomonadati</taxon>
        <taxon>Pseudomonadota</taxon>
        <taxon>Alphaproteobacteria</taxon>
        <taxon>Acetobacterales</taxon>
        <taxon>Roseomonadaceae</taxon>
        <taxon>Roseicella</taxon>
    </lineage>
</organism>
<dbReference type="Gene3D" id="1.10.530.10">
    <property type="match status" value="1"/>
</dbReference>
<dbReference type="Pfam" id="PF13406">
    <property type="entry name" value="SLT_2"/>
    <property type="match status" value="1"/>
</dbReference>
<dbReference type="FunFam" id="1.10.8.350:FF:000001">
    <property type="entry name" value="Lytic murein transglycosylase B"/>
    <property type="match status" value="1"/>
</dbReference>
<name>A0A4R4DUK5_9PROT</name>
<comment type="caution">
    <text evidence="2">The sequence shown here is derived from an EMBL/GenBank/DDBJ whole genome shotgun (WGS) entry which is preliminary data.</text>
</comment>
<gene>
    <name evidence="2" type="ORF">EXY23_01410</name>
</gene>
<dbReference type="InterPro" id="IPR023346">
    <property type="entry name" value="Lysozyme-like_dom_sf"/>
</dbReference>
<dbReference type="EMBL" id="SKBM01000001">
    <property type="protein sequence ID" value="TCZ66792.1"/>
    <property type="molecule type" value="Genomic_DNA"/>
</dbReference>
<dbReference type="AlphaFoldDB" id="A0A4R4DUK5"/>
<evidence type="ECO:0000259" key="1">
    <source>
        <dbReference type="Pfam" id="PF13406"/>
    </source>
</evidence>